<name>A0A6B9X9B7_9CAUD</name>
<gene>
    <name evidence="1" type="ORF">atuna_70</name>
</gene>
<dbReference type="EMBL" id="MN850620">
    <property type="protein sequence ID" value="QHR72329.1"/>
    <property type="molecule type" value="Genomic_DNA"/>
</dbReference>
<sequence>MSVVANQKAIDQTNDKRFAIFITRNHKRYAVKAIPGGYATYMELSGGWYRCENLSNFLVWNAEFQGFDDISSITY</sequence>
<dbReference type="Proteomes" id="UP000464695">
    <property type="component" value="Segment"/>
</dbReference>
<evidence type="ECO:0000313" key="2">
    <source>
        <dbReference type="Proteomes" id="UP000464695"/>
    </source>
</evidence>
<keyword evidence="2" id="KW-1185">Reference proteome</keyword>
<proteinExistence type="predicted"/>
<accession>A0A6B9X9B7</accession>
<organism evidence="1 2">
    <name type="scientific">Escherichia phage atuna</name>
    <dbReference type="NCBI Taxonomy" id="2696385"/>
    <lineage>
        <taxon>Viruses</taxon>
        <taxon>Duplodnaviria</taxon>
        <taxon>Heunggongvirae</taxon>
        <taxon>Uroviricota</taxon>
        <taxon>Caudoviricetes</taxon>
        <taxon>Drexlerviridae</taxon>
        <taxon>Tempevirinae</taxon>
        <taxon>Warwickvirus</taxon>
        <taxon>Warwickvirus atuna</taxon>
    </lineage>
</organism>
<evidence type="ECO:0000313" key="1">
    <source>
        <dbReference type="EMBL" id="QHR72329.1"/>
    </source>
</evidence>
<reference evidence="2" key="1">
    <citation type="submission" date="2019-12" db="EMBL/GenBank/DDBJ databases">
        <authorList>
            <person name="Olsen N.S."/>
            <person name="Junco L.M.F."/>
            <person name="Kot W."/>
            <person name="Hansen L.H."/>
        </authorList>
    </citation>
    <scope>NUCLEOTIDE SEQUENCE [LARGE SCALE GENOMIC DNA]</scope>
</reference>
<protein>
    <submittedName>
        <fullName evidence="1">Uncharacterized protein</fullName>
    </submittedName>
</protein>